<dbReference type="AlphaFoldDB" id="A0A6J6BJW5"/>
<protein>
    <submittedName>
        <fullName evidence="3">Unannotated protein</fullName>
    </submittedName>
</protein>
<dbReference type="PRINTS" id="PR00081">
    <property type="entry name" value="GDHRDH"/>
</dbReference>
<evidence type="ECO:0000313" key="3">
    <source>
        <dbReference type="EMBL" id="CAB4538947.1"/>
    </source>
</evidence>
<reference evidence="3" key="1">
    <citation type="submission" date="2020-05" db="EMBL/GenBank/DDBJ databases">
        <authorList>
            <person name="Chiriac C."/>
            <person name="Salcher M."/>
            <person name="Ghai R."/>
            <person name="Kavagutti S V."/>
        </authorList>
    </citation>
    <scope>NUCLEOTIDE SEQUENCE</scope>
</reference>
<dbReference type="PROSITE" id="PS00061">
    <property type="entry name" value="ADH_SHORT"/>
    <property type="match status" value="1"/>
</dbReference>
<organism evidence="3">
    <name type="scientific">freshwater metagenome</name>
    <dbReference type="NCBI Taxonomy" id="449393"/>
    <lineage>
        <taxon>unclassified sequences</taxon>
        <taxon>metagenomes</taxon>
        <taxon>ecological metagenomes</taxon>
    </lineage>
</organism>
<dbReference type="GO" id="GO:0016491">
    <property type="term" value="F:oxidoreductase activity"/>
    <property type="evidence" value="ECO:0007669"/>
    <property type="project" value="UniProtKB-KW"/>
</dbReference>
<dbReference type="InterPro" id="IPR020904">
    <property type="entry name" value="Sc_DH/Rdtase_CS"/>
</dbReference>
<dbReference type="NCBIfam" id="NF009466">
    <property type="entry name" value="PRK12826.1-2"/>
    <property type="match status" value="1"/>
</dbReference>
<dbReference type="Pfam" id="PF13561">
    <property type="entry name" value="adh_short_C2"/>
    <property type="match status" value="1"/>
</dbReference>
<evidence type="ECO:0000256" key="2">
    <source>
        <dbReference type="ARBA" id="ARBA00023002"/>
    </source>
</evidence>
<evidence type="ECO:0000256" key="1">
    <source>
        <dbReference type="ARBA" id="ARBA00006484"/>
    </source>
</evidence>
<dbReference type="PANTHER" id="PTHR24321:SF8">
    <property type="entry name" value="ESTRADIOL 17-BETA-DEHYDROGENASE 8-RELATED"/>
    <property type="match status" value="1"/>
</dbReference>
<dbReference type="PANTHER" id="PTHR24321">
    <property type="entry name" value="DEHYDROGENASES, SHORT CHAIN"/>
    <property type="match status" value="1"/>
</dbReference>
<comment type="similarity">
    <text evidence="1">Belongs to the short-chain dehydrogenases/reductases (SDR) family.</text>
</comment>
<dbReference type="InterPro" id="IPR036291">
    <property type="entry name" value="NAD(P)-bd_dom_sf"/>
</dbReference>
<sequence length="248" mass="25522">MSEPDFESKVAVVTGGGSGIGAACVQLLVERGAKVLVADVDPVAAEKVASQFPDSARPFAVDVSDPQRCELMVQRAIDTWGGLHIAVNNAGIGGEQNPIGSYSVEGWRSVLSVNLDGVFYCMRAEIPAMIESGGGSIVNMSSILGSVGFPAAGAYVSAKHGVVGLTRAAALDHAAQSIRVNAVGPGFIDTPLLSHLSPEMKAGLSGMHPRGQMGTSREVAELVAFLASDRAANITGSYYTVDGGYTAQ</sequence>
<accession>A0A6J6BJW5</accession>
<name>A0A6J6BJW5_9ZZZZ</name>
<dbReference type="EMBL" id="CAEZSO010000041">
    <property type="protein sequence ID" value="CAB4538947.1"/>
    <property type="molecule type" value="Genomic_DNA"/>
</dbReference>
<gene>
    <name evidence="3" type="ORF">UFOPK1446_00303</name>
</gene>
<dbReference type="CDD" id="cd05233">
    <property type="entry name" value="SDR_c"/>
    <property type="match status" value="1"/>
</dbReference>
<dbReference type="PRINTS" id="PR00080">
    <property type="entry name" value="SDRFAMILY"/>
</dbReference>
<keyword evidence="2" id="KW-0560">Oxidoreductase</keyword>
<proteinExistence type="inferred from homology"/>
<dbReference type="SUPFAM" id="SSF51735">
    <property type="entry name" value="NAD(P)-binding Rossmann-fold domains"/>
    <property type="match status" value="1"/>
</dbReference>
<dbReference type="FunFam" id="3.40.50.720:FF:000084">
    <property type="entry name" value="Short-chain dehydrogenase reductase"/>
    <property type="match status" value="1"/>
</dbReference>
<dbReference type="Gene3D" id="3.40.50.720">
    <property type="entry name" value="NAD(P)-binding Rossmann-like Domain"/>
    <property type="match status" value="1"/>
</dbReference>
<dbReference type="InterPro" id="IPR002347">
    <property type="entry name" value="SDR_fam"/>
</dbReference>